<dbReference type="SUPFAM" id="SSF47240">
    <property type="entry name" value="Ferritin-like"/>
    <property type="match status" value="1"/>
</dbReference>
<dbReference type="RefSeq" id="WP_390320681.1">
    <property type="nucleotide sequence ID" value="NZ_JBHSPB010000025.1"/>
</dbReference>
<evidence type="ECO:0000313" key="1">
    <source>
        <dbReference type="EMBL" id="MFC5724223.1"/>
    </source>
</evidence>
<dbReference type="InterPro" id="IPR009078">
    <property type="entry name" value="Ferritin-like_SF"/>
</dbReference>
<dbReference type="Proteomes" id="UP001596083">
    <property type="component" value="Unassembled WGS sequence"/>
</dbReference>
<dbReference type="Pfam" id="PF11583">
    <property type="entry name" value="AurF"/>
    <property type="match status" value="1"/>
</dbReference>
<dbReference type="Gene3D" id="1.10.620.20">
    <property type="entry name" value="Ribonucleotide Reductase, subunit A"/>
    <property type="match status" value="1"/>
</dbReference>
<sequence length="305" mass="35528">MSTTDTRTARLAEALASLGPTAARLSHLSRRSYQNPYTAVEWPGEVRPEEEWFSSPEYVSLYGTGHWERLDDRARRRLAFHEAANFYSLNIHGEKGLMQGLAERLYRKDLLEVAGYLHHFLDEENKHSVFFGGFCSRYAKVYRGRRFSFEEARDHRPRDVEDFLFFTRTMVFEEIVDHYNRAQSRDARLHPLARFINHNHHVEEARHLVFGRRLVTALWEACAPSWDSDTVAGVRDHLREYVTASWREYYNPDVYADAGLDDPWGVAESAWSAPAQREHRRAVSQRVMDFLTTTGIVDEEPADAF</sequence>
<dbReference type="InterPro" id="IPR025859">
    <property type="entry name" value="AurF/CmlI"/>
</dbReference>
<name>A0ABW0Z8U7_9ACTN</name>
<dbReference type="InterPro" id="IPR012348">
    <property type="entry name" value="RNR-like"/>
</dbReference>
<organism evidence="1 2">
    <name type="scientific">Streptomyces gamaensis</name>
    <dbReference type="NCBI Taxonomy" id="1763542"/>
    <lineage>
        <taxon>Bacteria</taxon>
        <taxon>Bacillati</taxon>
        <taxon>Actinomycetota</taxon>
        <taxon>Actinomycetes</taxon>
        <taxon>Kitasatosporales</taxon>
        <taxon>Streptomycetaceae</taxon>
        <taxon>Streptomyces</taxon>
    </lineage>
</organism>
<reference evidence="2" key="1">
    <citation type="journal article" date="2019" name="Int. J. Syst. Evol. Microbiol.">
        <title>The Global Catalogue of Microorganisms (GCM) 10K type strain sequencing project: providing services to taxonomists for standard genome sequencing and annotation.</title>
        <authorList>
            <consortium name="The Broad Institute Genomics Platform"/>
            <consortium name="The Broad Institute Genome Sequencing Center for Infectious Disease"/>
            <person name="Wu L."/>
            <person name="Ma J."/>
        </authorList>
    </citation>
    <scope>NUCLEOTIDE SEQUENCE [LARGE SCALE GENOMIC DNA]</scope>
    <source>
        <strain evidence="2">CGMCC 4.7304</strain>
    </source>
</reference>
<gene>
    <name evidence="1" type="ORF">ACFP1Z_29105</name>
</gene>
<evidence type="ECO:0000313" key="2">
    <source>
        <dbReference type="Proteomes" id="UP001596083"/>
    </source>
</evidence>
<comment type="caution">
    <text evidence="1">The sequence shown here is derived from an EMBL/GenBank/DDBJ whole genome shotgun (WGS) entry which is preliminary data.</text>
</comment>
<protein>
    <submittedName>
        <fullName evidence="1">Diiron oxygenase</fullName>
    </submittedName>
</protein>
<proteinExistence type="predicted"/>
<keyword evidence="2" id="KW-1185">Reference proteome</keyword>
<accession>A0ABW0Z8U7</accession>
<dbReference type="EMBL" id="JBHSPB010000025">
    <property type="protein sequence ID" value="MFC5724223.1"/>
    <property type="molecule type" value="Genomic_DNA"/>
</dbReference>